<comment type="caution">
    <text evidence="2">The sequence shown here is derived from an EMBL/GenBank/DDBJ whole genome shotgun (WGS) entry which is preliminary data.</text>
</comment>
<feature type="domain" description="RNase H type-1" evidence="1">
    <location>
        <begin position="1"/>
        <end position="153"/>
    </location>
</feature>
<dbReference type="InterPro" id="IPR002156">
    <property type="entry name" value="RNaseH_domain"/>
</dbReference>
<accession>A0ABW0NY83</accession>
<protein>
    <recommendedName>
        <fullName evidence="1">RNase H type-1 domain-containing protein</fullName>
    </recommendedName>
</protein>
<sequence length="198" mass="21517">MNARVTLLYVAAADNARMTGFSHVIVEGNERPVAKGSSEEKQGDLLRGHLLAFTRGLEALLQQNPSGGRDSILLVCHHEYLVKGIEEWMPRWKANGWRSASRKPVAYAELWMKADALIGRLKSSNTGDVLLWKGKADHEHQRLALAVAEKAAQVGLDITALGDQSPQHPYDGCNSDAERAARDAAIVAADDGSLPWAA</sequence>
<dbReference type="InterPro" id="IPR012337">
    <property type="entry name" value="RNaseH-like_sf"/>
</dbReference>
<evidence type="ECO:0000259" key="1">
    <source>
        <dbReference type="PROSITE" id="PS50879"/>
    </source>
</evidence>
<keyword evidence="3" id="KW-1185">Reference proteome</keyword>
<dbReference type="SUPFAM" id="SSF53098">
    <property type="entry name" value="Ribonuclease H-like"/>
    <property type="match status" value="1"/>
</dbReference>
<gene>
    <name evidence="2" type="ORF">ACFPN9_08925</name>
</gene>
<reference evidence="3" key="1">
    <citation type="journal article" date="2019" name="Int. J. Syst. Evol. Microbiol.">
        <title>The Global Catalogue of Microorganisms (GCM) 10K type strain sequencing project: providing services to taxonomists for standard genome sequencing and annotation.</title>
        <authorList>
            <consortium name="The Broad Institute Genomics Platform"/>
            <consortium name="The Broad Institute Genome Sequencing Center for Infectious Disease"/>
            <person name="Wu L."/>
            <person name="Ma J."/>
        </authorList>
    </citation>
    <scope>NUCLEOTIDE SEQUENCE [LARGE SCALE GENOMIC DNA]</scope>
    <source>
        <strain evidence="3">CCUG 43117</strain>
    </source>
</reference>
<dbReference type="PROSITE" id="PS50879">
    <property type="entry name" value="RNASE_H_1"/>
    <property type="match status" value="1"/>
</dbReference>
<dbReference type="EMBL" id="JBHSLU010000017">
    <property type="protein sequence ID" value="MFC5505379.1"/>
    <property type="molecule type" value="Genomic_DNA"/>
</dbReference>
<dbReference type="Gene3D" id="3.30.420.10">
    <property type="entry name" value="Ribonuclease H-like superfamily/Ribonuclease H"/>
    <property type="match status" value="1"/>
</dbReference>
<name>A0ABW0NY83_9HYPH</name>
<evidence type="ECO:0000313" key="3">
    <source>
        <dbReference type="Proteomes" id="UP001596060"/>
    </source>
</evidence>
<dbReference type="InterPro" id="IPR036397">
    <property type="entry name" value="RNaseH_sf"/>
</dbReference>
<dbReference type="Proteomes" id="UP001596060">
    <property type="component" value="Unassembled WGS sequence"/>
</dbReference>
<proteinExistence type="predicted"/>
<organism evidence="2 3">
    <name type="scientific">Bosea massiliensis</name>
    <dbReference type="NCBI Taxonomy" id="151419"/>
    <lineage>
        <taxon>Bacteria</taxon>
        <taxon>Pseudomonadati</taxon>
        <taxon>Pseudomonadota</taxon>
        <taxon>Alphaproteobacteria</taxon>
        <taxon>Hyphomicrobiales</taxon>
        <taxon>Boseaceae</taxon>
        <taxon>Bosea</taxon>
    </lineage>
</organism>
<evidence type="ECO:0000313" key="2">
    <source>
        <dbReference type="EMBL" id="MFC5505379.1"/>
    </source>
</evidence>
<dbReference type="RefSeq" id="WP_377816494.1">
    <property type="nucleotide sequence ID" value="NZ_JBHSLU010000017.1"/>
</dbReference>